<reference evidence="1" key="2">
    <citation type="submission" date="2020-09" db="EMBL/GenBank/DDBJ databases">
        <authorList>
            <person name="Sun Q."/>
            <person name="Zhou Y."/>
        </authorList>
    </citation>
    <scope>NUCLEOTIDE SEQUENCE</scope>
    <source>
        <strain evidence="1">CGMCC 1.12698</strain>
    </source>
</reference>
<comment type="caution">
    <text evidence="1">The sequence shown here is derived from an EMBL/GenBank/DDBJ whole genome shotgun (WGS) entry which is preliminary data.</text>
</comment>
<evidence type="ECO:0000313" key="2">
    <source>
        <dbReference type="Proteomes" id="UP000605259"/>
    </source>
</evidence>
<organism evidence="1 2">
    <name type="scientific">Priestia taiwanensis</name>
    <dbReference type="NCBI Taxonomy" id="1347902"/>
    <lineage>
        <taxon>Bacteria</taxon>
        <taxon>Bacillati</taxon>
        <taxon>Bacillota</taxon>
        <taxon>Bacilli</taxon>
        <taxon>Bacillales</taxon>
        <taxon>Bacillaceae</taxon>
        <taxon>Priestia</taxon>
    </lineage>
</organism>
<dbReference type="RefSeq" id="WP_188386973.1">
    <property type="nucleotide sequence ID" value="NZ_BMFK01000001.1"/>
</dbReference>
<dbReference type="AlphaFoldDB" id="A0A917AL05"/>
<protein>
    <recommendedName>
        <fullName evidence="3">Phage protein</fullName>
    </recommendedName>
</protein>
<sequence>MARLSDLVNVNINRNVIKVQGAEIPVIFTMESFAHIEEAYGKKYHVFEKDLHKTMTKKNIVMGKSETKIMYALIYAMIRTAGTECTLEEIKGAIPLNDVPGIFQATLDIFNNQNFQQSDMEKIKKEKK</sequence>
<proteinExistence type="predicted"/>
<gene>
    <name evidence="1" type="ORF">GCM10007140_06220</name>
</gene>
<evidence type="ECO:0000313" key="1">
    <source>
        <dbReference type="EMBL" id="GGE58635.1"/>
    </source>
</evidence>
<accession>A0A917AL05</accession>
<keyword evidence="2" id="KW-1185">Reference proteome</keyword>
<name>A0A917AL05_9BACI</name>
<evidence type="ECO:0008006" key="3">
    <source>
        <dbReference type="Google" id="ProtNLM"/>
    </source>
</evidence>
<reference evidence="1" key="1">
    <citation type="journal article" date="2014" name="Int. J. Syst. Evol. Microbiol.">
        <title>Complete genome sequence of Corynebacterium casei LMG S-19264T (=DSM 44701T), isolated from a smear-ripened cheese.</title>
        <authorList>
            <consortium name="US DOE Joint Genome Institute (JGI-PGF)"/>
            <person name="Walter F."/>
            <person name="Albersmeier A."/>
            <person name="Kalinowski J."/>
            <person name="Ruckert C."/>
        </authorList>
    </citation>
    <scope>NUCLEOTIDE SEQUENCE</scope>
    <source>
        <strain evidence="1">CGMCC 1.12698</strain>
    </source>
</reference>
<dbReference type="Proteomes" id="UP000605259">
    <property type="component" value="Unassembled WGS sequence"/>
</dbReference>
<dbReference type="EMBL" id="BMFK01000001">
    <property type="protein sequence ID" value="GGE58635.1"/>
    <property type="molecule type" value="Genomic_DNA"/>
</dbReference>